<dbReference type="Pfam" id="PF05175">
    <property type="entry name" value="MTS"/>
    <property type="match status" value="1"/>
</dbReference>
<dbReference type="InterPro" id="IPR050320">
    <property type="entry name" value="N5-glutamine_MTase"/>
</dbReference>
<evidence type="ECO:0000256" key="2">
    <source>
        <dbReference type="ARBA" id="ARBA00022679"/>
    </source>
</evidence>
<dbReference type="GO" id="GO:0008168">
    <property type="term" value="F:methyltransferase activity"/>
    <property type="evidence" value="ECO:0007669"/>
    <property type="project" value="UniProtKB-KW"/>
</dbReference>
<dbReference type="CDD" id="cd02440">
    <property type="entry name" value="AdoMet_MTases"/>
    <property type="match status" value="1"/>
</dbReference>
<feature type="binding site" evidence="5">
    <location>
        <begin position="185"/>
        <end position="188"/>
    </location>
    <ligand>
        <name>substrate</name>
    </ligand>
</feature>
<protein>
    <recommendedName>
        <fullName evidence="5">Release factor glutamine methyltransferase</fullName>
        <shortName evidence="5">RF MTase</shortName>
        <ecNumber evidence="5">2.1.1.297</ecNumber>
    </recommendedName>
    <alternativeName>
        <fullName evidence="5">N5-glutamine methyltransferase PrmC</fullName>
    </alternativeName>
    <alternativeName>
        <fullName evidence="5">Protein-(glutamine-N5) MTase PrmC</fullName>
    </alternativeName>
    <alternativeName>
        <fullName evidence="5">Protein-glutamine N-methyltransferase PrmC</fullName>
    </alternativeName>
</protein>
<dbReference type="NCBIfam" id="TIGR03534">
    <property type="entry name" value="RF_mod_PrmC"/>
    <property type="match status" value="1"/>
</dbReference>
<evidence type="ECO:0000259" key="6">
    <source>
        <dbReference type="Pfam" id="PF05175"/>
    </source>
</evidence>
<dbReference type="Gene3D" id="1.10.8.10">
    <property type="entry name" value="DNA helicase RuvA subunit, C-terminal domain"/>
    <property type="match status" value="1"/>
</dbReference>
<dbReference type="SUPFAM" id="SSF53335">
    <property type="entry name" value="S-adenosyl-L-methionine-dependent methyltransferases"/>
    <property type="match status" value="1"/>
</dbReference>
<keyword evidence="1 5" id="KW-0489">Methyltransferase</keyword>
<evidence type="ECO:0000256" key="5">
    <source>
        <dbReference type="HAMAP-Rule" id="MF_02126"/>
    </source>
</evidence>
<dbReference type="InterPro" id="IPR002052">
    <property type="entry name" value="DNA_methylase_N6_adenine_CS"/>
</dbReference>
<dbReference type="EMBL" id="BAABVV010000040">
    <property type="protein sequence ID" value="GAA6114896.1"/>
    <property type="molecule type" value="Genomic_DNA"/>
</dbReference>
<dbReference type="Pfam" id="PF17827">
    <property type="entry name" value="PrmC_N"/>
    <property type="match status" value="1"/>
</dbReference>
<feature type="domain" description="Methyltransferase small" evidence="6">
    <location>
        <begin position="106"/>
        <end position="197"/>
    </location>
</feature>
<evidence type="ECO:0000313" key="8">
    <source>
        <dbReference type="EMBL" id="GAA6114896.1"/>
    </source>
</evidence>
<comment type="catalytic activity">
    <reaction evidence="4 5">
        <text>L-glutaminyl-[peptide chain release factor] + S-adenosyl-L-methionine = N(5)-methyl-L-glutaminyl-[peptide chain release factor] + S-adenosyl-L-homocysteine + H(+)</text>
        <dbReference type="Rhea" id="RHEA:42896"/>
        <dbReference type="Rhea" id="RHEA-COMP:10271"/>
        <dbReference type="Rhea" id="RHEA-COMP:10272"/>
        <dbReference type="ChEBI" id="CHEBI:15378"/>
        <dbReference type="ChEBI" id="CHEBI:30011"/>
        <dbReference type="ChEBI" id="CHEBI:57856"/>
        <dbReference type="ChEBI" id="CHEBI:59789"/>
        <dbReference type="ChEBI" id="CHEBI:61891"/>
        <dbReference type="EC" id="2.1.1.297"/>
    </reaction>
</comment>
<dbReference type="InterPro" id="IPR040758">
    <property type="entry name" value="PrmC_N"/>
</dbReference>
<dbReference type="PANTHER" id="PTHR18895:SF74">
    <property type="entry name" value="MTRF1L RELEASE FACTOR GLUTAMINE METHYLTRANSFERASE"/>
    <property type="match status" value="1"/>
</dbReference>
<dbReference type="Proteomes" id="UP001438112">
    <property type="component" value="Unassembled WGS sequence"/>
</dbReference>
<dbReference type="InterPro" id="IPR029063">
    <property type="entry name" value="SAM-dependent_MTases_sf"/>
</dbReference>
<evidence type="ECO:0000259" key="7">
    <source>
        <dbReference type="Pfam" id="PF17827"/>
    </source>
</evidence>
<dbReference type="GO" id="GO:0032259">
    <property type="term" value="P:methylation"/>
    <property type="evidence" value="ECO:0007669"/>
    <property type="project" value="UniProtKB-KW"/>
</dbReference>
<dbReference type="RefSeq" id="WP_353318506.1">
    <property type="nucleotide sequence ID" value="NZ_BAABVV010000040.1"/>
</dbReference>
<organism evidence="8 9">
    <name type="scientific">Apilactobacillus apinorum</name>
    <dbReference type="NCBI Taxonomy" id="1218495"/>
    <lineage>
        <taxon>Bacteria</taxon>
        <taxon>Bacillati</taxon>
        <taxon>Bacillota</taxon>
        <taxon>Bacilli</taxon>
        <taxon>Lactobacillales</taxon>
        <taxon>Lactobacillaceae</taxon>
        <taxon>Apilactobacillus</taxon>
    </lineage>
</organism>
<dbReference type="HAMAP" id="MF_02126">
    <property type="entry name" value="RF_methyltr_PrmC"/>
    <property type="match status" value="1"/>
</dbReference>
<feature type="binding site" evidence="5">
    <location>
        <begin position="121"/>
        <end position="125"/>
    </location>
    <ligand>
        <name>S-adenosyl-L-methionine</name>
        <dbReference type="ChEBI" id="CHEBI:59789"/>
    </ligand>
</feature>
<keyword evidence="9" id="KW-1185">Reference proteome</keyword>
<name>A0ABP9ZJB6_9LACO</name>
<reference evidence="8 9" key="1">
    <citation type="submission" date="2024-03" db="EMBL/GenBank/DDBJ databases">
        <title>Inconsistent identification of Apilactobacillus kunkeei-related strains obtained by well-developed overall genome related indices.</title>
        <authorList>
            <person name="Maeno S."/>
            <person name="Endo A."/>
        </authorList>
    </citation>
    <scope>NUCLEOTIDE SEQUENCE [LARGE SCALE GENOMIC DNA]</scope>
    <source>
        <strain evidence="8 9">20H-10</strain>
    </source>
</reference>
<dbReference type="NCBIfam" id="TIGR00536">
    <property type="entry name" value="hemK_fam"/>
    <property type="match status" value="1"/>
</dbReference>
<keyword evidence="3 5" id="KW-0949">S-adenosyl-L-methionine</keyword>
<feature type="binding site" evidence="5">
    <location>
        <position position="185"/>
    </location>
    <ligand>
        <name>S-adenosyl-L-methionine</name>
        <dbReference type="ChEBI" id="CHEBI:59789"/>
    </ligand>
</feature>
<dbReference type="PANTHER" id="PTHR18895">
    <property type="entry name" value="HEMK METHYLTRANSFERASE"/>
    <property type="match status" value="1"/>
</dbReference>
<dbReference type="PROSITE" id="PS00092">
    <property type="entry name" value="N6_MTASE"/>
    <property type="match status" value="1"/>
</dbReference>
<comment type="function">
    <text evidence="5">Methylates the class 1 translation termination release factors RF1/PrfA and RF2/PrfB on the glutamine residue of the universally conserved GGQ motif.</text>
</comment>
<gene>
    <name evidence="5 8" type="primary">prmC</name>
    <name evidence="8" type="ORF">AP20H10_12590</name>
</gene>
<dbReference type="InterPro" id="IPR019874">
    <property type="entry name" value="RF_methyltr_PrmC"/>
</dbReference>
<comment type="caution">
    <text evidence="8">The sequence shown here is derived from an EMBL/GenBank/DDBJ whole genome shotgun (WGS) entry which is preliminary data.</text>
</comment>
<evidence type="ECO:0000256" key="1">
    <source>
        <dbReference type="ARBA" id="ARBA00022603"/>
    </source>
</evidence>
<dbReference type="Gene3D" id="3.40.50.150">
    <property type="entry name" value="Vaccinia Virus protein VP39"/>
    <property type="match status" value="1"/>
</dbReference>
<comment type="caution">
    <text evidence="5">Lacks conserved residue(s) required for the propagation of feature annotation.</text>
</comment>
<sequence>MTNMTYFEAQKRASFLIKEKNLDKEVARLFLMEMFGFDNTHLLLHYRDEMSSQDADRYFEWVNQYLDGNPAQYIIGSTEFYGNRFKVDSRVLIPRPETEELVEWVLNDFQESPKLKVLDLGTGSGAIAISLSKEHPDWDITASDISKDALEVAKYNNEENGTKVAFLASDLFDSIHEDFDVIISNPPYISEDEIDYMDDSVLKHEPKQALFAKNNGLFMYQSIANYIKMKKYTTHGTLYLEIGFKQTEAVTRIFTESLPDCQVTSRCDFFGNPRMIRVKY</sequence>
<feature type="domain" description="Release factor glutamine methyltransferase N-terminal" evidence="7">
    <location>
        <begin position="8"/>
        <end position="76"/>
    </location>
</feature>
<accession>A0ABP9ZJB6</accession>
<evidence type="ECO:0000313" key="9">
    <source>
        <dbReference type="Proteomes" id="UP001438112"/>
    </source>
</evidence>
<dbReference type="EC" id="2.1.1.297" evidence="5"/>
<dbReference type="InterPro" id="IPR007848">
    <property type="entry name" value="Small_mtfrase_dom"/>
</dbReference>
<keyword evidence="2 5" id="KW-0808">Transferase</keyword>
<proteinExistence type="inferred from homology"/>
<evidence type="ECO:0000256" key="3">
    <source>
        <dbReference type="ARBA" id="ARBA00022691"/>
    </source>
</evidence>
<comment type="similarity">
    <text evidence="5">Belongs to the protein N5-glutamine methyltransferase family. PrmC subfamily.</text>
</comment>
<evidence type="ECO:0000256" key="4">
    <source>
        <dbReference type="ARBA" id="ARBA00048391"/>
    </source>
</evidence>
<feature type="binding site" evidence="5">
    <location>
        <position position="144"/>
    </location>
    <ligand>
        <name>S-adenosyl-L-methionine</name>
        <dbReference type="ChEBI" id="CHEBI:59789"/>
    </ligand>
</feature>
<dbReference type="InterPro" id="IPR004556">
    <property type="entry name" value="HemK-like"/>
</dbReference>